<accession>A0ABP9VWX1</accession>
<dbReference type="InterPro" id="IPR001932">
    <property type="entry name" value="PPM-type_phosphatase-like_dom"/>
</dbReference>
<dbReference type="PANTHER" id="PTHR47992">
    <property type="entry name" value="PROTEIN PHOSPHATASE"/>
    <property type="match status" value="1"/>
</dbReference>
<proteinExistence type="predicted"/>
<name>A0ABP9VWX1_9BACT</name>
<sequence>MHGQMEIFGTSDIGRHRKTNEDHFMIADLCKSMRVHSTSLALDHRTRLFGETQGRLLLVADGMGGHESGERASQLALDGIVDYVLNTLSWYLLHDDIHEDEDFQKHLKAGLLNCQQLIERDIASAPQREGMGSTLTMAYIAWPRMFVVHVGDSRCYLLRDGTIKQLTRDHTMAEAVLGHHETDESEPDREGPLTNLLWNVLGGKDQPHPDAASYHLQLGDALVLCTDGLTKHLCRKRIAELILSDRPLEEACNQAIQEANDAGGSDNLTIVACRFRKKRPVQEMEAEAEVLIPDTEDNVDETVPVS</sequence>
<dbReference type="Proteomes" id="UP001416858">
    <property type="component" value="Unassembled WGS sequence"/>
</dbReference>
<dbReference type="InterPro" id="IPR036457">
    <property type="entry name" value="PPM-type-like_dom_sf"/>
</dbReference>
<dbReference type="Gene3D" id="3.60.40.10">
    <property type="entry name" value="PPM-type phosphatase domain"/>
    <property type="match status" value="1"/>
</dbReference>
<dbReference type="InterPro" id="IPR015655">
    <property type="entry name" value="PP2C"/>
</dbReference>
<keyword evidence="3" id="KW-1185">Reference proteome</keyword>
<comment type="caution">
    <text evidence="2">The sequence shown here is derived from an EMBL/GenBank/DDBJ whole genome shotgun (WGS) entry which is preliminary data.</text>
</comment>
<dbReference type="EMBL" id="BAABRO010000015">
    <property type="protein sequence ID" value="GAA5509639.1"/>
    <property type="molecule type" value="Genomic_DNA"/>
</dbReference>
<dbReference type="PROSITE" id="PS51746">
    <property type="entry name" value="PPM_2"/>
    <property type="match status" value="1"/>
</dbReference>
<dbReference type="Pfam" id="PF13672">
    <property type="entry name" value="PP2C_2"/>
    <property type="match status" value="1"/>
</dbReference>
<dbReference type="CDD" id="cd00143">
    <property type="entry name" value="PP2Cc"/>
    <property type="match status" value="1"/>
</dbReference>
<organism evidence="2 3">
    <name type="scientific">Novipirellula caenicola</name>
    <dbReference type="NCBI Taxonomy" id="1536901"/>
    <lineage>
        <taxon>Bacteria</taxon>
        <taxon>Pseudomonadati</taxon>
        <taxon>Planctomycetota</taxon>
        <taxon>Planctomycetia</taxon>
        <taxon>Pirellulales</taxon>
        <taxon>Pirellulaceae</taxon>
        <taxon>Novipirellula</taxon>
    </lineage>
</organism>
<gene>
    <name evidence="2" type="ORF">Rcae01_05139</name>
</gene>
<dbReference type="SMART" id="SM00331">
    <property type="entry name" value="PP2C_SIG"/>
    <property type="match status" value="1"/>
</dbReference>
<feature type="domain" description="PPM-type phosphatase" evidence="1">
    <location>
        <begin position="6"/>
        <end position="275"/>
    </location>
</feature>
<dbReference type="RefSeq" id="WP_345686875.1">
    <property type="nucleotide sequence ID" value="NZ_BAABRO010000015.1"/>
</dbReference>
<evidence type="ECO:0000313" key="3">
    <source>
        <dbReference type="Proteomes" id="UP001416858"/>
    </source>
</evidence>
<evidence type="ECO:0000259" key="1">
    <source>
        <dbReference type="PROSITE" id="PS51746"/>
    </source>
</evidence>
<protein>
    <recommendedName>
        <fullName evidence="1">PPM-type phosphatase domain-containing protein</fullName>
    </recommendedName>
</protein>
<reference evidence="2 3" key="1">
    <citation type="submission" date="2024-02" db="EMBL/GenBank/DDBJ databases">
        <title>Rhodopirellula caenicola NBRC 110016.</title>
        <authorList>
            <person name="Ichikawa N."/>
            <person name="Katano-Makiyama Y."/>
            <person name="Hidaka K."/>
        </authorList>
    </citation>
    <scope>NUCLEOTIDE SEQUENCE [LARGE SCALE GENOMIC DNA]</scope>
    <source>
        <strain evidence="2 3">NBRC 110016</strain>
    </source>
</reference>
<evidence type="ECO:0000313" key="2">
    <source>
        <dbReference type="EMBL" id="GAA5509639.1"/>
    </source>
</evidence>
<dbReference type="SMART" id="SM00332">
    <property type="entry name" value="PP2Cc"/>
    <property type="match status" value="1"/>
</dbReference>
<dbReference type="SUPFAM" id="SSF81606">
    <property type="entry name" value="PP2C-like"/>
    <property type="match status" value="1"/>
</dbReference>